<gene>
    <name evidence="1" type="ORF">CJD38_16660</name>
</gene>
<dbReference type="GO" id="GO:0004519">
    <property type="term" value="F:endonuclease activity"/>
    <property type="evidence" value="ECO:0007669"/>
    <property type="project" value="UniProtKB-KW"/>
</dbReference>
<evidence type="ECO:0000313" key="1">
    <source>
        <dbReference type="EMBL" id="PTU30172.1"/>
    </source>
</evidence>
<reference evidence="1 2" key="1">
    <citation type="submission" date="2018-04" db="EMBL/GenBank/DDBJ databases">
        <title>Novel species isolated from glacier.</title>
        <authorList>
            <person name="Liu Q."/>
            <person name="Xin Y.-H."/>
        </authorList>
    </citation>
    <scope>NUCLEOTIDE SEQUENCE [LARGE SCALE GENOMIC DNA]</scope>
    <source>
        <strain evidence="1 2">GT1R17</strain>
    </source>
</reference>
<dbReference type="EMBL" id="QANS01000007">
    <property type="protein sequence ID" value="PTU30172.1"/>
    <property type="molecule type" value="Genomic_DNA"/>
</dbReference>
<keyword evidence="2" id="KW-1185">Reference proteome</keyword>
<name>A0A2T5MC72_9GAMM</name>
<proteinExistence type="predicted"/>
<keyword evidence="1" id="KW-0255">Endonuclease</keyword>
<dbReference type="Proteomes" id="UP000244248">
    <property type="component" value="Unassembled WGS sequence"/>
</dbReference>
<keyword evidence="1" id="KW-0540">Nuclease</keyword>
<dbReference type="Gene3D" id="1.10.30.50">
    <property type="match status" value="1"/>
</dbReference>
<accession>A0A2T5MC72</accession>
<organism evidence="1 2">
    <name type="scientific">Stenotrophobium rhamnosiphilum</name>
    <dbReference type="NCBI Taxonomy" id="2029166"/>
    <lineage>
        <taxon>Bacteria</taxon>
        <taxon>Pseudomonadati</taxon>
        <taxon>Pseudomonadota</taxon>
        <taxon>Gammaproteobacteria</taxon>
        <taxon>Nevskiales</taxon>
        <taxon>Nevskiaceae</taxon>
        <taxon>Stenotrophobium</taxon>
    </lineage>
</organism>
<sequence length="132" mass="15084">MLFRLAWAIEWLNVADAVNRWGIPYWLEMEVRARDKNCVYCAVLMIERAPRGSSRKAVATWEHIINDARIITRENIALCCASCNSSKGQKFLSVWIASEKCIKRGVTEATIAPIIQLALKAEMDSVRLERMQ</sequence>
<comment type="caution">
    <text evidence="1">The sequence shown here is derived from an EMBL/GenBank/DDBJ whole genome shotgun (WGS) entry which is preliminary data.</text>
</comment>
<evidence type="ECO:0000313" key="2">
    <source>
        <dbReference type="Proteomes" id="UP000244248"/>
    </source>
</evidence>
<keyword evidence="1" id="KW-0378">Hydrolase</keyword>
<protein>
    <submittedName>
        <fullName evidence="1">HNH endonuclease</fullName>
    </submittedName>
</protein>
<dbReference type="AlphaFoldDB" id="A0A2T5MC72"/>